<reference evidence="2 3" key="2">
    <citation type="submission" date="2018-11" db="EMBL/GenBank/DDBJ databases">
        <authorList>
            <consortium name="Pathogen Informatics"/>
        </authorList>
    </citation>
    <scope>NUCLEOTIDE SEQUENCE [LARGE SCALE GENOMIC DNA]</scope>
</reference>
<dbReference type="WBParaSite" id="SBAD_0000059601-mRNA-1">
    <property type="protein sequence ID" value="SBAD_0000059601-mRNA-1"/>
    <property type="gene ID" value="SBAD_0000059601"/>
</dbReference>
<dbReference type="InterPro" id="IPR007282">
    <property type="entry name" value="NOT2/3/5_C"/>
</dbReference>
<evidence type="ECO:0000313" key="3">
    <source>
        <dbReference type="Proteomes" id="UP000270296"/>
    </source>
</evidence>
<dbReference type="Gene3D" id="2.30.30.1020">
    <property type="entry name" value="CCR4-NOT complex subunit 2/3/5, C-terminal domain"/>
    <property type="match status" value="1"/>
</dbReference>
<dbReference type="EMBL" id="UZAM01001926">
    <property type="protein sequence ID" value="VDO85255.1"/>
    <property type="molecule type" value="Genomic_DNA"/>
</dbReference>
<name>A0A183IAD0_9BILA</name>
<organism evidence="4">
    <name type="scientific">Soboliphyme baturini</name>
    <dbReference type="NCBI Taxonomy" id="241478"/>
    <lineage>
        <taxon>Eukaryota</taxon>
        <taxon>Metazoa</taxon>
        <taxon>Ecdysozoa</taxon>
        <taxon>Nematoda</taxon>
        <taxon>Enoplea</taxon>
        <taxon>Dorylaimia</taxon>
        <taxon>Dioctophymatida</taxon>
        <taxon>Dioctophymatoidea</taxon>
        <taxon>Soboliphymatidae</taxon>
        <taxon>Soboliphyme</taxon>
    </lineage>
</organism>
<sequence>MNTPDLIRSVEDHRRIDELGDTLYAVYLDEDIVKKTFAVYRLRCLGWLFQPNTKQWVKPVEGCTQETTDGGIYGKFLVFDQNAWCLRYEENVFFSKAFLEHEINGQLETK</sequence>
<keyword evidence="3" id="KW-1185">Reference proteome</keyword>
<accession>A0A183IAD0</accession>
<dbReference type="Pfam" id="PF04153">
    <property type="entry name" value="NOT2_3_5_C"/>
    <property type="match status" value="1"/>
</dbReference>
<evidence type="ECO:0000313" key="4">
    <source>
        <dbReference type="WBParaSite" id="SBAD_0000059601-mRNA-1"/>
    </source>
</evidence>
<gene>
    <name evidence="2" type="ORF">SBAD_LOCUS574</name>
</gene>
<reference evidence="4" key="1">
    <citation type="submission" date="2016-06" db="UniProtKB">
        <authorList>
            <consortium name="WormBaseParasite"/>
        </authorList>
    </citation>
    <scope>IDENTIFICATION</scope>
</reference>
<dbReference type="InterPro" id="IPR038635">
    <property type="entry name" value="CCR4-NOT_su2/3/5_C_sf"/>
</dbReference>
<proteinExistence type="predicted"/>
<feature type="domain" description="NOT2/NOT3/NOT5 C-terminal" evidence="1">
    <location>
        <begin position="23"/>
        <end position="97"/>
    </location>
</feature>
<evidence type="ECO:0000259" key="1">
    <source>
        <dbReference type="Pfam" id="PF04153"/>
    </source>
</evidence>
<dbReference type="GO" id="GO:0006355">
    <property type="term" value="P:regulation of DNA-templated transcription"/>
    <property type="evidence" value="ECO:0007669"/>
    <property type="project" value="InterPro"/>
</dbReference>
<evidence type="ECO:0000313" key="2">
    <source>
        <dbReference type="EMBL" id="VDO85255.1"/>
    </source>
</evidence>
<dbReference type="AlphaFoldDB" id="A0A183IAD0"/>
<dbReference type="GO" id="GO:2000036">
    <property type="term" value="P:regulation of stem cell population maintenance"/>
    <property type="evidence" value="ECO:0007669"/>
    <property type="project" value="UniProtKB-ARBA"/>
</dbReference>
<protein>
    <submittedName>
        <fullName evidence="4">NOT2_3_5 domain-containing protein</fullName>
    </submittedName>
</protein>
<dbReference type="Proteomes" id="UP000270296">
    <property type="component" value="Unassembled WGS sequence"/>
</dbReference>